<keyword evidence="1" id="KW-1133">Transmembrane helix</keyword>
<keyword evidence="1" id="KW-0472">Membrane</keyword>
<evidence type="ECO:0008006" key="4">
    <source>
        <dbReference type="Google" id="ProtNLM"/>
    </source>
</evidence>
<proteinExistence type="predicted"/>
<organism evidence="2 3">
    <name type="scientific">Campylobacter geochelonis</name>
    <dbReference type="NCBI Taxonomy" id="1780362"/>
    <lineage>
        <taxon>Bacteria</taxon>
        <taxon>Pseudomonadati</taxon>
        <taxon>Campylobacterota</taxon>
        <taxon>Epsilonproteobacteria</taxon>
        <taxon>Campylobacterales</taxon>
        <taxon>Campylobacteraceae</taxon>
        <taxon>Campylobacter</taxon>
    </lineage>
</organism>
<evidence type="ECO:0000313" key="3">
    <source>
        <dbReference type="Proteomes" id="UP000069632"/>
    </source>
</evidence>
<evidence type="ECO:0000256" key="1">
    <source>
        <dbReference type="SAM" id="Phobius"/>
    </source>
</evidence>
<protein>
    <recommendedName>
        <fullName evidence="4">LPS export ABC transporter periplasmic protein LptC</fullName>
    </recommendedName>
</protein>
<reference evidence="2 3" key="1">
    <citation type="submission" date="2016-02" db="EMBL/GenBank/DDBJ databases">
        <authorList>
            <consortium name="Pathogen Informatics"/>
        </authorList>
    </citation>
    <scope>NUCLEOTIDE SEQUENCE [LARGE SCALE GENOMIC DNA]</scope>
    <source>
        <strain evidence="2 3">RC20</strain>
    </source>
</reference>
<name>A0A128ERP9_9BACT</name>
<feature type="transmembrane region" description="Helical" evidence="1">
    <location>
        <begin position="6"/>
        <end position="27"/>
    </location>
</feature>
<dbReference type="RefSeq" id="WP_075494922.1">
    <property type="nucleotide sequence ID" value="NZ_CP053844.1"/>
</dbReference>
<evidence type="ECO:0000313" key="2">
    <source>
        <dbReference type="EMBL" id="CZE49258.1"/>
    </source>
</evidence>
<sequence length="176" mass="20174">MVIRIFYIAIAIFSVAMVILSVQTPYFSDFFKEDLSVANMEMTKIEDFEVSENKITGKFSSDSGVRYKDRDEFNGFLGEILGDDVNHTLSSKKAIRKNDVLTFFGDAKYKNSDNLNYISDEIIYNTKTKIAQSNMPFVMTQYENKVVGANLKYDLNKKQTFATGVHGWFQTKEKTD</sequence>
<keyword evidence="1" id="KW-0812">Transmembrane</keyword>
<dbReference type="EMBL" id="FIZP01000016">
    <property type="protein sequence ID" value="CZE49258.1"/>
    <property type="molecule type" value="Genomic_DNA"/>
</dbReference>
<accession>A0A128ERP9</accession>
<dbReference type="AlphaFoldDB" id="A0A128ERP9"/>
<gene>
    <name evidence="2" type="ORF">ERS672216_01833</name>
</gene>
<dbReference type="Proteomes" id="UP000069632">
    <property type="component" value="Unassembled WGS sequence"/>
</dbReference>
<keyword evidence="3" id="KW-1185">Reference proteome</keyword>
<dbReference type="OrthoDB" id="5363397at2"/>